<dbReference type="KEGG" id="vg:26624089"/>
<evidence type="ECO:0000313" key="2">
    <source>
        <dbReference type="Proteomes" id="UP000207637"/>
    </source>
</evidence>
<reference evidence="1 2" key="1">
    <citation type="journal article" date="2015" name="Genome Announc.">
        <title>Complete Genome Sequences of Four Novel Escherichia coli Bacteriophages Belonging to New Phage Groups.</title>
        <authorList>
            <person name="Carstens A.B."/>
            <person name="Kot W."/>
            <person name="Hansen L.H."/>
        </authorList>
    </citation>
    <scope>NUCLEOTIDE SEQUENCE [LARGE SCALE GENOMIC DNA]</scope>
</reference>
<organism evidence="1 2">
    <name type="scientific">Escherichia phage CAjan</name>
    <dbReference type="NCBI Taxonomy" id="1610828"/>
    <lineage>
        <taxon>Viruses</taxon>
        <taxon>Duplodnaviria</taxon>
        <taxon>Heunggongvirae</taxon>
        <taxon>Uroviricota</taxon>
        <taxon>Caudoviricetes</taxon>
        <taxon>Queuovirinae</taxon>
        <taxon>Seuratvirus</taxon>
        <taxon>Seuratvirus cajan</taxon>
    </lineage>
</organism>
<dbReference type="Proteomes" id="UP000207637">
    <property type="component" value="Segment"/>
</dbReference>
<name>A0A0D4DAD4_9CAUD</name>
<dbReference type="EMBL" id="KP064094">
    <property type="protein sequence ID" value="AJT60563.1"/>
    <property type="molecule type" value="Genomic_DNA"/>
</dbReference>
<sequence>MLYLGMDETGHEIPSVNKETQVFTDYYGSAVPVEPWANFIAVDEDGKVHCYDAKPSWYESGKQWMIGVYGLHVRYCGEVDLEGADWRDTLREIKEYRLNP</sequence>
<dbReference type="OrthoDB" id="17121at10239"/>
<dbReference type="GeneID" id="26624089"/>
<protein>
    <submittedName>
        <fullName evidence="1">Uncharacterized protein</fullName>
    </submittedName>
</protein>
<proteinExistence type="predicted"/>
<accession>A0A0D4DAD4</accession>
<evidence type="ECO:0000313" key="1">
    <source>
        <dbReference type="EMBL" id="AJT60563.1"/>
    </source>
</evidence>
<dbReference type="RefSeq" id="YP_009196872.1">
    <property type="nucleotide sequence ID" value="NC_028776.1"/>
</dbReference>
<keyword evidence="2" id="KW-1185">Reference proteome</keyword>